<dbReference type="SUPFAM" id="SSF56645">
    <property type="entry name" value="Acyl-CoA dehydrogenase NM domain-like"/>
    <property type="match status" value="1"/>
</dbReference>
<evidence type="ECO:0000313" key="10">
    <source>
        <dbReference type="EMBL" id="GAA3398592.1"/>
    </source>
</evidence>
<name>A0ABP6TBT6_9ACTN</name>
<accession>A0ABP6TBT6</accession>
<dbReference type="InterPro" id="IPR009100">
    <property type="entry name" value="AcylCoA_DH/oxidase_NM_dom_sf"/>
</dbReference>
<keyword evidence="5 6" id="KW-0560">Oxidoreductase</keyword>
<comment type="similarity">
    <text evidence="2 6">Belongs to the acyl-CoA dehydrogenase family.</text>
</comment>
<feature type="domain" description="Acyl-CoA dehydrogenase/oxidase N-terminal" evidence="9">
    <location>
        <begin position="8"/>
        <end position="121"/>
    </location>
</feature>
<evidence type="ECO:0000256" key="1">
    <source>
        <dbReference type="ARBA" id="ARBA00001974"/>
    </source>
</evidence>
<evidence type="ECO:0000313" key="11">
    <source>
        <dbReference type="Proteomes" id="UP001501676"/>
    </source>
</evidence>
<dbReference type="RefSeq" id="WP_345733792.1">
    <property type="nucleotide sequence ID" value="NZ_BAAAYN010000093.1"/>
</dbReference>
<dbReference type="InterPro" id="IPR036250">
    <property type="entry name" value="AcylCo_DH-like_C"/>
</dbReference>
<gene>
    <name evidence="10" type="ORF">GCM10020369_82360</name>
</gene>
<dbReference type="PROSITE" id="PS00073">
    <property type="entry name" value="ACYL_COA_DH_2"/>
    <property type="match status" value="1"/>
</dbReference>
<organism evidence="10 11">
    <name type="scientific">Cryptosporangium minutisporangium</name>
    <dbReference type="NCBI Taxonomy" id="113569"/>
    <lineage>
        <taxon>Bacteria</taxon>
        <taxon>Bacillati</taxon>
        <taxon>Actinomycetota</taxon>
        <taxon>Actinomycetes</taxon>
        <taxon>Cryptosporangiales</taxon>
        <taxon>Cryptosporangiaceae</taxon>
        <taxon>Cryptosporangium</taxon>
    </lineage>
</organism>
<evidence type="ECO:0000256" key="3">
    <source>
        <dbReference type="ARBA" id="ARBA00022630"/>
    </source>
</evidence>
<protein>
    <submittedName>
        <fullName evidence="10">Acyl-CoA dehydrogenase family protein</fullName>
    </submittedName>
</protein>
<dbReference type="InterPro" id="IPR046373">
    <property type="entry name" value="Acyl-CoA_Oxase/DH_mid-dom_sf"/>
</dbReference>
<comment type="caution">
    <text evidence="10">The sequence shown here is derived from an EMBL/GenBank/DDBJ whole genome shotgun (WGS) entry which is preliminary data.</text>
</comment>
<evidence type="ECO:0000259" key="9">
    <source>
        <dbReference type="Pfam" id="PF02771"/>
    </source>
</evidence>
<reference evidence="11" key="1">
    <citation type="journal article" date="2019" name="Int. J. Syst. Evol. Microbiol.">
        <title>The Global Catalogue of Microorganisms (GCM) 10K type strain sequencing project: providing services to taxonomists for standard genome sequencing and annotation.</title>
        <authorList>
            <consortium name="The Broad Institute Genomics Platform"/>
            <consortium name="The Broad Institute Genome Sequencing Center for Infectious Disease"/>
            <person name="Wu L."/>
            <person name="Ma J."/>
        </authorList>
    </citation>
    <scope>NUCLEOTIDE SEQUENCE [LARGE SCALE GENOMIC DNA]</scope>
    <source>
        <strain evidence="11">JCM 9458</strain>
    </source>
</reference>
<dbReference type="Proteomes" id="UP001501676">
    <property type="component" value="Unassembled WGS sequence"/>
</dbReference>
<evidence type="ECO:0000256" key="2">
    <source>
        <dbReference type="ARBA" id="ARBA00009347"/>
    </source>
</evidence>
<dbReference type="InterPro" id="IPR009075">
    <property type="entry name" value="AcylCo_DH/oxidase_C"/>
</dbReference>
<feature type="domain" description="Acyl-CoA oxidase/dehydrogenase middle" evidence="8">
    <location>
        <begin position="125"/>
        <end position="218"/>
    </location>
</feature>
<dbReference type="InterPro" id="IPR006091">
    <property type="entry name" value="Acyl-CoA_Oxase/DH_mid-dom"/>
</dbReference>
<dbReference type="PANTHER" id="PTHR48083">
    <property type="entry name" value="MEDIUM-CHAIN SPECIFIC ACYL-COA DEHYDROGENASE, MITOCHONDRIAL-RELATED"/>
    <property type="match status" value="1"/>
</dbReference>
<dbReference type="PANTHER" id="PTHR48083:SF28">
    <property type="entry name" value="ACYL-COA DEHYDROGENASE FAMILY PROTEIN (AFU_ORTHOLOGUE AFUA_6G10880)-RELATED"/>
    <property type="match status" value="1"/>
</dbReference>
<dbReference type="Gene3D" id="2.40.110.10">
    <property type="entry name" value="Butyryl-CoA Dehydrogenase, subunit A, domain 2"/>
    <property type="match status" value="1"/>
</dbReference>
<dbReference type="Pfam" id="PF02771">
    <property type="entry name" value="Acyl-CoA_dh_N"/>
    <property type="match status" value="1"/>
</dbReference>
<keyword evidence="3 6" id="KW-0285">Flavoprotein</keyword>
<sequence length="386" mass="41454">MTTNRWDTPERQLLRTTTRRFTEREIVPHLPTWEESGELPRALHRATAKAGLLGVGFPESVGGSGGEPIDTLVIAEEMILAGASSGLIAGLFTHGIGLPHIVTAGDPDQIDRFVRPVLAGDKIAALAVTEPEGGSDVAAIRTRAERDGDHYVVTGAKLFITSGVRADFVTTAVRTGGPGAGGVSLLVIERGTPGFTVSTPLKKMGWWCSDTAELRFDGARVPAANLIGAENSGFGQLMTQFAAERLSLAVQAYATAARCLALTLDWVKIRETFGRPLSSRQVVRHKLAEMARQTDVARTYTRAVIDDWIDDPTRSDLVSRVAMAKNTAVAACDEVVDGAVQLHGGMGYLRETEVERHYRDSRILGIGGGTTEIMTELVSRLLLAAR</sequence>
<dbReference type="InterPro" id="IPR037069">
    <property type="entry name" value="AcylCoA_DH/ox_N_sf"/>
</dbReference>
<dbReference type="InterPro" id="IPR013786">
    <property type="entry name" value="AcylCoA_DH/ox_N"/>
</dbReference>
<dbReference type="PROSITE" id="PS00072">
    <property type="entry name" value="ACYL_COA_DH_1"/>
    <property type="match status" value="1"/>
</dbReference>
<evidence type="ECO:0000256" key="5">
    <source>
        <dbReference type="ARBA" id="ARBA00023002"/>
    </source>
</evidence>
<evidence type="ECO:0000256" key="4">
    <source>
        <dbReference type="ARBA" id="ARBA00022827"/>
    </source>
</evidence>
<evidence type="ECO:0000259" key="8">
    <source>
        <dbReference type="Pfam" id="PF02770"/>
    </source>
</evidence>
<keyword evidence="11" id="KW-1185">Reference proteome</keyword>
<dbReference type="Pfam" id="PF00441">
    <property type="entry name" value="Acyl-CoA_dh_1"/>
    <property type="match status" value="1"/>
</dbReference>
<dbReference type="InterPro" id="IPR006089">
    <property type="entry name" value="Acyl-CoA_DH_CS"/>
</dbReference>
<dbReference type="InterPro" id="IPR050741">
    <property type="entry name" value="Acyl-CoA_dehydrogenase"/>
</dbReference>
<keyword evidence="4 6" id="KW-0274">FAD</keyword>
<dbReference type="Gene3D" id="1.10.540.10">
    <property type="entry name" value="Acyl-CoA dehydrogenase/oxidase, N-terminal domain"/>
    <property type="match status" value="1"/>
</dbReference>
<evidence type="ECO:0000259" key="7">
    <source>
        <dbReference type="Pfam" id="PF00441"/>
    </source>
</evidence>
<proteinExistence type="inferred from homology"/>
<dbReference type="SUPFAM" id="SSF47203">
    <property type="entry name" value="Acyl-CoA dehydrogenase C-terminal domain-like"/>
    <property type="match status" value="1"/>
</dbReference>
<dbReference type="Pfam" id="PF02770">
    <property type="entry name" value="Acyl-CoA_dh_M"/>
    <property type="match status" value="1"/>
</dbReference>
<comment type="cofactor">
    <cofactor evidence="1 6">
        <name>FAD</name>
        <dbReference type="ChEBI" id="CHEBI:57692"/>
    </cofactor>
</comment>
<feature type="domain" description="Acyl-CoA dehydrogenase/oxidase C-terminal" evidence="7">
    <location>
        <begin position="231"/>
        <end position="381"/>
    </location>
</feature>
<evidence type="ECO:0000256" key="6">
    <source>
        <dbReference type="RuleBase" id="RU362125"/>
    </source>
</evidence>
<dbReference type="EMBL" id="BAAAYN010000093">
    <property type="protein sequence ID" value="GAA3398592.1"/>
    <property type="molecule type" value="Genomic_DNA"/>
</dbReference>
<dbReference type="Gene3D" id="1.20.140.10">
    <property type="entry name" value="Butyryl-CoA Dehydrogenase, subunit A, domain 3"/>
    <property type="match status" value="1"/>
</dbReference>